<dbReference type="EMBL" id="JACYTQ010000005">
    <property type="protein sequence ID" value="MBD8489976.1"/>
    <property type="molecule type" value="Genomic_DNA"/>
</dbReference>
<keyword evidence="1" id="KW-0472">Membrane</keyword>
<comment type="caution">
    <text evidence="2">The sequence shown here is derived from an EMBL/GenBank/DDBJ whole genome shotgun (WGS) entry which is preliminary data.</text>
</comment>
<dbReference type="RefSeq" id="WP_192010862.1">
    <property type="nucleotide sequence ID" value="NZ_JACYTQ010000005.1"/>
</dbReference>
<sequence length="91" mass="10617">MKDIIKPISLALIQLFQFLLSVLMAFYAFFAFKAFNSNIQGMQVDFNLMGWQFNTDPSHGIWNALFFLSFFCYLGAYLVGSWLLERLIKSR</sequence>
<dbReference type="Proteomes" id="UP000647133">
    <property type="component" value="Unassembled WGS sequence"/>
</dbReference>
<name>A0ABR9AMF7_9BACT</name>
<accession>A0ABR9AMF7</accession>
<evidence type="ECO:0000313" key="3">
    <source>
        <dbReference type="Proteomes" id="UP000647133"/>
    </source>
</evidence>
<organism evidence="2 3">
    <name type="scientific">Echinicola arenosa</name>
    <dbReference type="NCBI Taxonomy" id="2774144"/>
    <lineage>
        <taxon>Bacteria</taxon>
        <taxon>Pseudomonadati</taxon>
        <taxon>Bacteroidota</taxon>
        <taxon>Cytophagia</taxon>
        <taxon>Cytophagales</taxon>
        <taxon>Cyclobacteriaceae</taxon>
        <taxon>Echinicola</taxon>
    </lineage>
</organism>
<feature type="transmembrane region" description="Helical" evidence="1">
    <location>
        <begin position="61"/>
        <end position="84"/>
    </location>
</feature>
<reference evidence="2 3" key="1">
    <citation type="submission" date="2020-09" db="EMBL/GenBank/DDBJ databases">
        <title>Echinicola sp. CAU 1574 isolated from sand of Sido Beach.</title>
        <authorList>
            <person name="Kim W."/>
        </authorList>
    </citation>
    <scope>NUCLEOTIDE SEQUENCE [LARGE SCALE GENOMIC DNA]</scope>
    <source>
        <strain evidence="2 3">CAU 1574</strain>
    </source>
</reference>
<keyword evidence="1" id="KW-1133">Transmembrane helix</keyword>
<proteinExistence type="predicted"/>
<feature type="transmembrane region" description="Helical" evidence="1">
    <location>
        <begin position="12"/>
        <end position="32"/>
    </location>
</feature>
<keyword evidence="1" id="KW-0812">Transmembrane</keyword>
<gene>
    <name evidence="2" type="ORF">IFO69_14560</name>
</gene>
<protein>
    <submittedName>
        <fullName evidence="2">Uncharacterized protein</fullName>
    </submittedName>
</protein>
<evidence type="ECO:0000313" key="2">
    <source>
        <dbReference type="EMBL" id="MBD8489976.1"/>
    </source>
</evidence>
<keyword evidence="3" id="KW-1185">Reference proteome</keyword>
<evidence type="ECO:0000256" key="1">
    <source>
        <dbReference type="SAM" id="Phobius"/>
    </source>
</evidence>